<keyword evidence="3" id="KW-1185">Reference proteome</keyword>
<name>A0A6V8LT33_9BACT</name>
<dbReference type="RefSeq" id="WP_173081234.1">
    <property type="nucleotide sequence ID" value="NZ_BLTE01000002.1"/>
</dbReference>
<evidence type="ECO:0000313" key="2">
    <source>
        <dbReference type="EMBL" id="GFK92797.1"/>
    </source>
</evidence>
<reference evidence="2 3" key="2">
    <citation type="submission" date="2020-05" db="EMBL/GenBank/DDBJ databases">
        <title>Draft genome sequence of Desulfovibrio sp. strainFSS-1.</title>
        <authorList>
            <person name="Shimoshige H."/>
            <person name="Kobayashi H."/>
            <person name="Maekawa T."/>
        </authorList>
    </citation>
    <scope>NUCLEOTIDE SEQUENCE [LARGE SCALE GENOMIC DNA]</scope>
    <source>
        <strain evidence="2 3">SIID29052-01</strain>
    </source>
</reference>
<dbReference type="AlphaFoldDB" id="A0A6V8LT33"/>
<dbReference type="EMBL" id="BLTE01000002">
    <property type="protein sequence ID" value="GFK92797.1"/>
    <property type="molecule type" value="Genomic_DNA"/>
</dbReference>
<reference evidence="2 3" key="1">
    <citation type="submission" date="2020-04" db="EMBL/GenBank/DDBJ databases">
        <authorList>
            <consortium name="Desulfovibrio sp. FSS-1 genome sequencing consortium"/>
            <person name="Shimoshige H."/>
            <person name="Kobayashi H."/>
            <person name="Maekawa T."/>
        </authorList>
    </citation>
    <scope>NUCLEOTIDE SEQUENCE [LARGE SCALE GENOMIC DNA]</scope>
    <source>
        <strain evidence="2 3">SIID29052-01</strain>
    </source>
</reference>
<accession>A0A6V8LT33</accession>
<sequence>MVFSSFLTTAEAAAYLGYGLRAFRDLYKRYSLPTYGPRRNRFRKEDLDLFMAAPVTFMEKSVTLRRSRKSIV</sequence>
<proteinExistence type="predicted"/>
<feature type="domain" description="Helix-turn-helix" evidence="1">
    <location>
        <begin position="6"/>
        <end position="52"/>
    </location>
</feature>
<evidence type="ECO:0000313" key="3">
    <source>
        <dbReference type="Proteomes" id="UP000494245"/>
    </source>
</evidence>
<dbReference type="Pfam" id="PF12728">
    <property type="entry name" value="HTH_17"/>
    <property type="match status" value="1"/>
</dbReference>
<dbReference type="Proteomes" id="UP000494245">
    <property type="component" value="Unassembled WGS sequence"/>
</dbReference>
<gene>
    <name evidence="2" type="ORF">NNJEOMEG_00624</name>
</gene>
<dbReference type="InterPro" id="IPR041657">
    <property type="entry name" value="HTH_17"/>
</dbReference>
<evidence type="ECO:0000259" key="1">
    <source>
        <dbReference type="Pfam" id="PF12728"/>
    </source>
</evidence>
<comment type="caution">
    <text evidence="2">The sequence shown here is derived from an EMBL/GenBank/DDBJ whole genome shotgun (WGS) entry which is preliminary data.</text>
</comment>
<protein>
    <recommendedName>
        <fullName evidence="1">Helix-turn-helix domain-containing protein</fullName>
    </recommendedName>
</protein>
<organism evidence="2 3">
    <name type="scientific">Fundidesulfovibrio magnetotacticus</name>
    <dbReference type="NCBI Taxonomy" id="2730080"/>
    <lineage>
        <taxon>Bacteria</taxon>
        <taxon>Pseudomonadati</taxon>
        <taxon>Thermodesulfobacteriota</taxon>
        <taxon>Desulfovibrionia</taxon>
        <taxon>Desulfovibrionales</taxon>
        <taxon>Desulfovibrionaceae</taxon>
        <taxon>Fundidesulfovibrio</taxon>
    </lineage>
</organism>